<proteinExistence type="inferred from homology"/>
<dbReference type="PANTHER" id="PTHR13903">
    <property type="entry name" value="PIRIN-RELATED"/>
    <property type="match status" value="1"/>
</dbReference>
<comment type="similarity">
    <text evidence="1 3">Belongs to the pirin family.</text>
</comment>
<evidence type="ECO:0008006" key="8">
    <source>
        <dbReference type="Google" id="ProtNLM"/>
    </source>
</evidence>
<name>W5YA25_9CORY</name>
<dbReference type="PATRIC" id="fig|1224164.3.peg.1998"/>
<accession>W5YA25</accession>
<dbReference type="EMBL" id="CP004353">
    <property type="protein sequence ID" value="AHI23363.1"/>
    <property type="molecule type" value="Genomic_DNA"/>
</dbReference>
<evidence type="ECO:0000256" key="3">
    <source>
        <dbReference type="RuleBase" id="RU003457"/>
    </source>
</evidence>
<feature type="domain" description="Pirin C-terminal" evidence="5">
    <location>
        <begin position="166"/>
        <end position="263"/>
    </location>
</feature>
<evidence type="ECO:0000256" key="1">
    <source>
        <dbReference type="ARBA" id="ARBA00008416"/>
    </source>
</evidence>
<keyword evidence="2" id="KW-0479">Metal-binding</keyword>
<evidence type="ECO:0000313" key="6">
    <source>
        <dbReference type="EMBL" id="AHI23363.1"/>
    </source>
</evidence>
<dbReference type="CDD" id="cd02247">
    <property type="entry name" value="cupin_pirin_C"/>
    <property type="match status" value="1"/>
</dbReference>
<dbReference type="Proteomes" id="UP000019222">
    <property type="component" value="Chromosome"/>
</dbReference>
<evidence type="ECO:0000259" key="4">
    <source>
        <dbReference type="Pfam" id="PF02678"/>
    </source>
</evidence>
<dbReference type="KEGG" id="cvt:B843_09890"/>
<keyword evidence="7" id="KW-1185">Reference proteome</keyword>
<sequence length="306" mass="33558">MVNVEIIAPRDVPLGGLRSMEVRRTLPHRARPTIGAWCFIDHYGPERLTMDVAPHPHSGLQTVSWLFDGHISHHDSAGHHLPVRPGELVLMTAGRGISHSEVAVDQMLHGAQLWTALPDAHRFDAPRVDRYRPAPVEADGATLLVFLGTLAGSTSPVRAATPLVGAEIRLPAGTRLSLPVNESFEHGVLVDSGRMAVEKRNVHPGELAYTGVGASELLLEAETDSRALLLGGEPFQEEFVMWWNFLGRTHEEVAEYQREWNAGGGRFGVTEGYENPLGGLGRIPAPQLPTVRMRPRRLAEPVARLR</sequence>
<dbReference type="eggNOG" id="COG1741">
    <property type="taxonomic scope" value="Bacteria"/>
</dbReference>
<dbReference type="InterPro" id="IPR003829">
    <property type="entry name" value="Pirin_N_dom"/>
</dbReference>
<dbReference type="Pfam" id="PF02678">
    <property type="entry name" value="Pirin"/>
    <property type="match status" value="1"/>
</dbReference>
<feature type="binding site" evidence="2">
    <location>
        <position position="101"/>
    </location>
    <ligand>
        <name>Fe cation</name>
        <dbReference type="ChEBI" id="CHEBI:24875"/>
    </ligand>
</feature>
<dbReference type="PANTHER" id="PTHR13903:SF8">
    <property type="entry name" value="PIRIN"/>
    <property type="match status" value="1"/>
</dbReference>
<feature type="binding site" evidence="2">
    <location>
        <position position="99"/>
    </location>
    <ligand>
        <name>Fe cation</name>
        <dbReference type="ChEBI" id="CHEBI:24875"/>
    </ligand>
</feature>
<reference evidence="6 7" key="1">
    <citation type="submission" date="2013-02" db="EMBL/GenBank/DDBJ databases">
        <title>The complete genome sequence of Corynebacterium vitaeruminis DSM 20294.</title>
        <authorList>
            <person name="Ruckert C."/>
            <person name="Albersmeier A."/>
            <person name="Kalinowski J."/>
        </authorList>
    </citation>
    <scope>NUCLEOTIDE SEQUENCE [LARGE SCALE GENOMIC DNA]</scope>
    <source>
        <strain evidence="7">ATCC 10234</strain>
    </source>
</reference>
<dbReference type="InterPro" id="IPR014710">
    <property type="entry name" value="RmlC-like_jellyroll"/>
</dbReference>
<dbReference type="Pfam" id="PF05726">
    <property type="entry name" value="Pirin_C"/>
    <property type="match status" value="1"/>
</dbReference>
<protein>
    <recommendedName>
        <fullName evidence="8">Pirin family protein</fullName>
    </recommendedName>
</protein>
<organism evidence="6 7">
    <name type="scientific">Corynebacterium vitaeruminis DSM 20294</name>
    <dbReference type="NCBI Taxonomy" id="1224164"/>
    <lineage>
        <taxon>Bacteria</taxon>
        <taxon>Bacillati</taxon>
        <taxon>Actinomycetota</taxon>
        <taxon>Actinomycetes</taxon>
        <taxon>Mycobacteriales</taxon>
        <taxon>Corynebacteriaceae</taxon>
        <taxon>Corynebacterium</taxon>
    </lineage>
</organism>
<feature type="domain" description="Pirin N-terminal" evidence="4">
    <location>
        <begin position="21"/>
        <end position="114"/>
    </location>
</feature>
<gene>
    <name evidence="6" type="ORF">B843_09890</name>
</gene>
<dbReference type="SUPFAM" id="SSF51182">
    <property type="entry name" value="RmlC-like cupins"/>
    <property type="match status" value="1"/>
</dbReference>
<keyword evidence="2" id="KW-0408">Iron</keyword>
<dbReference type="InterPro" id="IPR008778">
    <property type="entry name" value="Pirin_C_dom"/>
</dbReference>
<evidence type="ECO:0000259" key="5">
    <source>
        <dbReference type="Pfam" id="PF05726"/>
    </source>
</evidence>
<feature type="binding site" evidence="2">
    <location>
        <position position="55"/>
    </location>
    <ligand>
        <name>Fe cation</name>
        <dbReference type="ChEBI" id="CHEBI:24875"/>
    </ligand>
</feature>
<dbReference type="Gene3D" id="2.60.120.10">
    <property type="entry name" value="Jelly Rolls"/>
    <property type="match status" value="2"/>
</dbReference>
<dbReference type="InterPro" id="IPR011051">
    <property type="entry name" value="RmlC_Cupin_sf"/>
</dbReference>
<comment type="cofactor">
    <cofactor evidence="2">
        <name>Fe cation</name>
        <dbReference type="ChEBI" id="CHEBI:24875"/>
    </cofactor>
    <text evidence="2">Binds 1 Fe cation per subunit.</text>
</comment>
<evidence type="ECO:0000256" key="2">
    <source>
        <dbReference type="PIRSR" id="PIRSR006232-1"/>
    </source>
</evidence>
<feature type="binding site" evidence="2">
    <location>
        <position position="57"/>
    </location>
    <ligand>
        <name>Fe cation</name>
        <dbReference type="ChEBI" id="CHEBI:24875"/>
    </ligand>
</feature>
<dbReference type="AlphaFoldDB" id="W5YA25"/>
<dbReference type="HOGENOM" id="CLU_045717_1_0_11"/>
<dbReference type="STRING" id="1224164.B843_09890"/>
<dbReference type="RefSeq" id="WP_025253368.1">
    <property type="nucleotide sequence ID" value="NZ_CP004353.1"/>
</dbReference>
<dbReference type="PIRSF" id="PIRSF006232">
    <property type="entry name" value="Pirin"/>
    <property type="match status" value="1"/>
</dbReference>
<evidence type="ECO:0000313" key="7">
    <source>
        <dbReference type="Proteomes" id="UP000019222"/>
    </source>
</evidence>
<dbReference type="GO" id="GO:0046872">
    <property type="term" value="F:metal ion binding"/>
    <property type="evidence" value="ECO:0007669"/>
    <property type="project" value="UniProtKB-KW"/>
</dbReference>
<dbReference type="InterPro" id="IPR012093">
    <property type="entry name" value="Pirin"/>
</dbReference>